<comment type="caution">
    <text evidence="1">The sequence shown here is derived from an EMBL/GenBank/DDBJ whole genome shotgun (WGS) entry which is preliminary data.</text>
</comment>
<dbReference type="AlphaFoldDB" id="A0A4R4VDB8"/>
<protein>
    <submittedName>
        <fullName evidence="1">Uncharacterized protein</fullName>
    </submittedName>
</protein>
<reference evidence="1 2" key="1">
    <citation type="submission" date="2019-03" db="EMBL/GenBank/DDBJ databases">
        <title>Draft genome sequences of novel Actinobacteria.</title>
        <authorList>
            <person name="Sahin N."/>
            <person name="Ay H."/>
            <person name="Saygin H."/>
        </authorList>
    </citation>
    <scope>NUCLEOTIDE SEQUENCE [LARGE SCALE GENOMIC DNA]</scope>
    <source>
        <strain evidence="1 2">KC712</strain>
    </source>
</reference>
<name>A0A4R4VDB8_9ACTN</name>
<organism evidence="1 2">
    <name type="scientific">Nonomuraea diastatica</name>
    <dbReference type="NCBI Taxonomy" id="1848329"/>
    <lineage>
        <taxon>Bacteria</taxon>
        <taxon>Bacillati</taxon>
        <taxon>Actinomycetota</taxon>
        <taxon>Actinomycetes</taxon>
        <taxon>Streptosporangiales</taxon>
        <taxon>Streptosporangiaceae</taxon>
        <taxon>Nonomuraea</taxon>
    </lineage>
</organism>
<sequence length="109" mass="11625">MTGSARALNALARIWTSWPESGGLTAIWDMTSISLHGDYDEADPEYARPRFGHPKDRRPGLKQIQAGIAASADGSIPVSHRAYDGAAGEVARSSARCTPCNGRPARSKC</sequence>
<evidence type="ECO:0000313" key="2">
    <source>
        <dbReference type="Proteomes" id="UP000294543"/>
    </source>
</evidence>
<proteinExistence type="predicted"/>
<dbReference type="Proteomes" id="UP000294543">
    <property type="component" value="Unassembled WGS sequence"/>
</dbReference>
<accession>A0A4R4VDB8</accession>
<dbReference type="RefSeq" id="WP_132520143.1">
    <property type="nucleotide sequence ID" value="NZ_SMKP01000326.1"/>
</dbReference>
<evidence type="ECO:0000313" key="1">
    <source>
        <dbReference type="EMBL" id="TDD03459.1"/>
    </source>
</evidence>
<dbReference type="EMBL" id="SMKP01000326">
    <property type="protein sequence ID" value="TDD03459.1"/>
    <property type="molecule type" value="Genomic_DNA"/>
</dbReference>
<keyword evidence="2" id="KW-1185">Reference proteome</keyword>
<dbReference type="OrthoDB" id="3495552at2"/>
<gene>
    <name evidence="1" type="ORF">E1294_50715</name>
</gene>